<feature type="region of interest" description="Disordered" evidence="1">
    <location>
        <begin position="386"/>
        <end position="406"/>
    </location>
</feature>
<feature type="compositionally biased region" description="Basic residues" evidence="1">
    <location>
        <begin position="1019"/>
        <end position="1029"/>
    </location>
</feature>
<evidence type="ECO:0000313" key="3">
    <source>
        <dbReference type="EMBL" id="KAL3771534.1"/>
    </source>
</evidence>
<dbReference type="InterPro" id="IPR020839">
    <property type="entry name" value="SCD"/>
</dbReference>
<protein>
    <recommendedName>
        <fullName evidence="2">SCD domain-containing protein</fullName>
    </recommendedName>
</protein>
<sequence>MTMTAAAAAAAAAAPRRSGRERRQVESIYADAAKHEEIVRNTASDKTKQSRERKRKPADDEDENDADSDSDADVVSADEDENDGRSAHSSEAEDTDDDDEESDDDEDDDNDDDFETKRRVATTATAAAKGSAPKAKAKKGRGGDGGAGASNAREKTKVATGRSPTITKGGGAKKSSGKGKGKGGSSNSATQRSVHQALAVLAKNVLPVGEMPGLSSLVAGLLHSYRPTKEEVDMGDLPQLSEYTPNLVALARKVIQIHNDHPNRAQLALLNLLFRSVGGGPQTDLSLGIKNTTSRRSSSGSKSKTKSKHGTITDDEEDSDIDNMETEGETEGVDEEVILDEMDTDEWARVVTDLVDDMRHVPANQILLCADPLGAVHQAYELNERDAKGKGNNTGGDYTADTKKSPPVSVGAVEYRKIYNEFWYILGHIALTEGGMATASSNDFESSGKDTAPVVRLDAELVKNLILRIIELSPVGQPDVRAAATLAALSMSHAVLDQSCILAKKMDVASRQYAAAKKNKSPTDGGGGQGGAKVEALKVRMESLKRSVEDLEEVVLGPVVQGLFVHRYRDSNEHIRTMCISSLSRMTLQRPDIFLTDKYLKYFGWMMHDKDPLVRAAALDGLLQPFHAVQNTVEGKPRPVGDENLMIEKIDLGTLEHVVAKFLPRIVDAVMDRVGSVQEVAMSLMLVLLKGGFLDEVNDDKLWDQTNQRCLAEDASPNVQKNALYFVIEQLEAFDDGGENEKAAPNEQKRAQQLDAIASYAAHTLTNGPVPIDKIQVQVVDLLVKSLRDMPEHRGLVTDWNAMLRAIKDDNAAATATLITAGDRANVAKQRLLVRMLACAAREEVGSVADNEFLIRGTDVDAVERTSSSNKAKGKQALSTGREHENLSIALLKALPNLLIQFKGDLAIIPELASLPRFLIPTVFSLPQRKQDFMSLIKNLGEIYLSSSDTRILDSAAQSIISLCNGDHARVAESKNQLRNIVVELRDRIVELMSSDDSTIATSAFSVGDPESDFTSVARSKRRSARKKSLNSSPASDKTSLTDDDTKGTADADAEYSIFLNLKRLKILSKKCDLSVFFDDRNNINQLELLCNFVCDGLKSRLRACKPVDLRLNADEETTVHKLIDGPEMLGAIGKSVSEGLEFVLCVIAWFANSVQVSESLIVEDVDLDNDMEDDDDSSVTDHVVIRLRNGLLSTLELCFAQYIPNSFEHGDGESTVVQHSEEQHSFSDFIQLTAGRVTSDLRTLFPKEYADAASAILRSFALQEDGRLIGAYVRFLDSKEHLLRHYESASVSGERQLAQSLLFPMGRAVATNWTNGNRREAGVFLRHISASGPAAADIVSTTSRQMKKIDPVRMLESQMASLRQSYEHWVDDTPELDTDFPSEEEMAMFEDEERAHKVIFAKLEHRASQFSQALGVFGKLGSPTLGPALHGFIREGIRFSFSNLDANGEDSLVLGSRLSFLLLLSKYATWVKKDRKHKSKIQDYVDELEKELRSHEEFEEVHTDDLESLAVFRQIVGLKVLPNKSGRFSASADSGHPDDDVDDEESLDNVSDLPSPVASTGGKSAGSRASRSSRLSTLPTLPEVEKEESPPDGDSDSDTSHFSDKRSLSQMSSEQSIDDNSDSAGSDTSYQAKKRKY</sequence>
<evidence type="ECO:0000259" key="2">
    <source>
        <dbReference type="PROSITE" id="PS51425"/>
    </source>
</evidence>
<dbReference type="PROSITE" id="PS51425">
    <property type="entry name" value="SCD"/>
    <property type="match status" value="1"/>
</dbReference>
<feature type="compositionally biased region" description="Polar residues" evidence="1">
    <location>
        <begin position="1623"/>
        <end position="1632"/>
    </location>
</feature>
<feature type="compositionally biased region" description="Low complexity" evidence="1">
    <location>
        <begin position="292"/>
        <end position="302"/>
    </location>
</feature>
<evidence type="ECO:0000256" key="1">
    <source>
        <dbReference type="SAM" id="MobiDB-lite"/>
    </source>
</evidence>
<feature type="compositionally biased region" description="Low complexity" evidence="1">
    <location>
        <begin position="1549"/>
        <end position="1582"/>
    </location>
</feature>
<accession>A0ABD3N631</accession>
<reference evidence="3 4" key="1">
    <citation type="submission" date="2024-10" db="EMBL/GenBank/DDBJ databases">
        <title>Updated reference genomes for cyclostephanoid diatoms.</title>
        <authorList>
            <person name="Roberts W.R."/>
            <person name="Alverson A.J."/>
        </authorList>
    </citation>
    <scope>NUCLEOTIDE SEQUENCE [LARGE SCALE GENOMIC DNA]</scope>
    <source>
        <strain evidence="3 4">AJA232-27</strain>
    </source>
</reference>
<dbReference type="EMBL" id="JALLBG020000023">
    <property type="protein sequence ID" value="KAL3771534.1"/>
    <property type="molecule type" value="Genomic_DNA"/>
</dbReference>
<dbReference type="InterPro" id="IPR011989">
    <property type="entry name" value="ARM-like"/>
</dbReference>
<dbReference type="PANTHER" id="PTHR11199:SF0">
    <property type="entry name" value="LD34181P-RELATED"/>
    <property type="match status" value="1"/>
</dbReference>
<feature type="compositionally biased region" description="Low complexity" evidence="1">
    <location>
        <begin position="1"/>
        <end position="14"/>
    </location>
</feature>
<feature type="region of interest" description="Disordered" evidence="1">
    <location>
        <begin position="1527"/>
        <end position="1638"/>
    </location>
</feature>
<name>A0ABD3N631_9STRA</name>
<feature type="compositionally biased region" description="Basic and acidic residues" evidence="1">
    <location>
        <begin position="1599"/>
        <end position="1608"/>
    </location>
</feature>
<feature type="compositionally biased region" description="Acidic residues" evidence="1">
    <location>
        <begin position="313"/>
        <end position="331"/>
    </location>
</feature>
<dbReference type="InterPro" id="IPR016024">
    <property type="entry name" value="ARM-type_fold"/>
</dbReference>
<feature type="region of interest" description="Disordered" evidence="1">
    <location>
        <begin position="284"/>
        <end position="331"/>
    </location>
</feature>
<feature type="compositionally biased region" description="Low complexity" evidence="1">
    <location>
        <begin position="121"/>
        <end position="134"/>
    </location>
</feature>
<keyword evidence="4" id="KW-1185">Reference proteome</keyword>
<dbReference type="InterPro" id="IPR056396">
    <property type="entry name" value="HEAT_SCC3-SA"/>
</dbReference>
<feature type="compositionally biased region" description="Basic and acidic residues" evidence="1">
    <location>
        <begin position="32"/>
        <end position="50"/>
    </location>
</feature>
<proteinExistence type="predicted"/>
<evidence type="ECO:0000313" key="4">
    <source>
        <dbReference type="Proteomes" id="UP001530293"/>
    </source>
</evidence>
<dbReference type="SUPFAM" id="SSF48371">
    <property type="entry name" value="ARM repeat"/>
    <property type="match status" value="1"/>
</dbReference>
<feature type="compositionally biased region" description="Acidic residues" evidence="1">
    <location>
        <begin position="92"/>
        <end position="114"/>
    </location>
</feature>
<organism evidence="3 4">
    <name type="scientific">Discostella pseudostelligera</name>
    <dbReference type="NCBI Taxonomy" id="259834"/>
    <lineage>
        <taxon>Eukaryota</taxon>
        <taxon>Sar</taxon>
        <taxon>Stramenopiles</taxon>
        <taxon>Ochrophyta</taxon>
        <taxon>Bacillariophyta</taxon>
        <taxon>Coscinodiscophyceae</taxon>
        <taxon>Thalassiosirophycidae</taxon>
        <taxon>Stephanodiscales</taxon>
        <taxon>Stephanodiscaceae</taxon>
        <taxon>Discostella</taxon>
    </lineage>
</organism>
<feature type="compositionally biased region" description="Acidic residues" evidence="1">
    <location>
        <begin position="59"/>
        <end position="82"/>
    </location>
</feature>
<dbReference type="Gene3D" id="1.25.10.10">
    <property type="entry name" value="Leucine-rich Repeat Variant"/>
    <property type="match status" value="1"/>
</dbReference>
<dbReference type="Proteomes" id="UP001530293">
    <property type="component" value="Unassembled WGS sequence"/>
</dbReference>
<feature type="region of interest" description="Disordered" evidence="1">
    <location>
        <begin position="1009"/>
        <end position="1048"/>
    </location>
</feature>
<feature type="region of interest" description="Disordered" evidence="1">
    <location>
        <begin position="1"/>
        <end position="191"/>
    </location>
</feature>
<comment type="caution">
    <text evidence="3">The sequence shown here is derived from an EMBL/GenBank/DDBJ whole genome shotgun (WGS) entry which is preliminary data.</text>
</comment>
<gene>
    <name evidence="3" type="ORF">ACHAWU_003709</name>
</gene>
<dbReference type="InterPro" id="IPR039662">
    <property type="entry name" value="Cohesin_Scc3/SA"/>
</dbReference>
<feature type="domain" description="SCD" evidence="2">
    <location>
        <begin position="564"/>
        <end position="669"/>
    </location>
</feature>
<dbReference type="Pfam" id="PF24571">
    <property type="entry name" value="HEAT_SCC3-SA"/>
    <property type="match status" value="1"/>
</dbReference>
<dbReference type="Pfam" id="PF21581">
    <property type="entry name" value="SCD"/>
    <property type="match status" value="1"/>
</dbReference>
<dbReference type="PANTHER" id="PTHR11199">
    <property type="entry name" value="STROMAL ANTIGEN"/>
    <property type="match status" value="1"/>
</dbReference>